<dbReference type="InterPro" id="IPR050766">
    <property type="entry name" value="Bact_Lucif_Oxidored"/>
</dbReference>
<dbReference type="Pfam" id="PF00296">
    <property type="entry name" value="Bac_luciferase"/>
    <property type="match status" value="1"/>
</dbReference>
<dbReference type="GO" id="GO:0005829">
    <property type="term" value="C:cytosol"/>
    <property type="evidence" value="ECO:0007669"/>
    <property type="project" value="TreeGrafter"/>
</dbReference>
<evidence type="ECO:0000256" key="1">
    <source>
        <dbReference type="ARBA" id="ARBA00007789"/>
    </source>
</evidence>
<evidence type="ECO:0000313" key="4">
    <source>
        <dbReference type="EMBL" id="GHB02755.1"/>
    </source>
</evidence>
<name>A0A8J3CSZ7_9PROT</name>
<evidence type="ECO:0000259" key="3">
    <source>
        <dbReference type="Pfam" id="PF00296"/>
    </source>
</evidence>
<evidence type="ECO:0000256" key="2">
    <source>
        <dbReference type="ARBA" id="ARBA00074555"/>
    </source>
</evidence>
<evidence type="ECO:0000313" key="5">
    <source>
        <dbReference type="Proteomes" id="UP000634004"/>
    </source>
</evidence>
<keyword evidence="5" id="KW-1185">Reference proteome</keyword>
<dbReference type="CDD" id="cd00347">
    <property type="entry name" value="Flavin_utilizing_monoxygenases"/>
    <property type="match status" value="1"/>
</dbReference>
<proteinExistence type="predicted"/>
<dbReference type="AlphaFoldDB" id="A0A8J3CSZ7"/>
<dbReference type="InterPro" id="IPR036661">
    <property type="entry name" value="Luciferase-like_sf"/>
</dbReference>
<dbReference type="InterPro" id="IPR011251">
    <property type="entry name" value="Luciferase-like_dom"/>
</dbReference>
<dbReference type="NCBIfam" id="TIGR03558">
    <property type="entry name" value="oxido_grp_1"/>
    <property type="match status" value="1"/>
</dbReference>
<comment type="similarity">
    <text evidence="1">To bacterial alkanal monooxygenase alpha and beta chains.</text>
</comment>
<comment type="caution">
    <text evidence="4">The sequence shown here is derived from an EMBL/GenBank/DDBJ whole genome shotgun (WGS) entry which is preliminary data.</text>
</comment>
<gene>
    <name evidence="4" type="ORF">GCM10009069_26850</name>
</gene>
<sequence>MPIPFSILDLAQVVEGGSISKSFADSVELAQKAEALGYNRVWYAEHHNIKSVASSATSVLIAHIAAQTKTIRLGAGGIMLPNHAPLLIAEQFGTLATLHPDRIDLGLGRAPGGDMGVIRAMRKDYERAAQSFPTDVQELIGYLSDPVAGENPAVRAIPGEGTKVPVWILGSSLFGAQLAARLGLPYAFASHFAPGDLFQAAEIYRRTFVPSRHLDKPYFMMACNVFAADTEEDAQYHFSTLVQAFVGIITNQRGLTCRPVKDFEVPPHVKSHVEAMLQVSAVGTVDMVAERLSMFNERLQPDEIIIAKNFHDQNARLRSLELTIEVQARMAHD</sequence>
<reference evidence="4" key="2">
    <citation type="submission" date="2020-09" db="EMBL/GenBank/DDBJ databases">
        <authorList>
            <person name="Sun Q."/>
            <person name="Kim S."/>
        </authorList>
    </citation>
    <scope>NUCLEOTIDE SEQUENCE</scope>
    <source>
        <strain evidence="4">KCTC 32513</strain>
    </source>
</reference>
<dbReference type="EMBL" id="BMZH01000015">
    <property type="protein sequence ID" value="GHB02755.1"/>
    <property type="molecule type" value="Genomic_DNA"/>
</dbReference>
<dbReference type="Gene3D" id="3.20.20.30">
    <property type="entry name" value="Luciferase-like domain"/>
    <property type="match status" value="1"/>
</dbReference>
<feature type="domain" description="Luciferase-like" evidence="3">
    <location>
        <begin position="5"/>
        <end position="294"/>
    </location>
</feature>
<dbReference type="SUPFAM" id="SSF51679">
    <property type="entry name" value="Bacterial luciferase-like"/>
    <property type="match status" value="1"/>
</dbReference>
<dbReference type="PANTHER" id="PTHR30137">
    <property type="entry name" value="LUCIFERASE-LIKE MONOOXYGENASE"/>
    <property type="match status" value="1"/>
</dbReference>
<reference evidence="4" key="1">
    <citation type="journal article" date="2014" name="Int. J. Syst. Evol. Microbiol.">
        <title>Complete genome sequence of Corynebacterium casei LMG S-19264T (=DSM 44701T), isolated from a smear-ripened cheese.</title>
        <authorList>
            <consortium name="US DOE Joint Genome Institute (JGI-PGF)"/>
            <person name="Walter F."/>
            <person name="Albersmeier A."/>
            <person name="Kalinowski J."/>
            <person name="Ruckert C."/>
        </authorList>
    </citation>
    <scope>NUCLEOTIDE SEQUENCE</scope>
    <source>
        <strain evidence="4">KCTC 32513</strain>
    </source>
</reference>
<dbReference type="RefSeq" id="WP_189499298.1">
    <property type="nucleotide sequence ID" value="NZ_BMZH01000015.1"/>
</dbReference>
<dbReference type="InterPro" id="IPR019949">
    <property type="entry name" value="CmoO-like"/>
</dbReference>
<dbReference type="PANTHER" id="PTHR30137:SF6">
    <property type="entry name" value="LUCIFERASE-LIKE MONOOXYGENASE"/>
    <property type="match status" value="1"/>
</dbReference>
<dbReference type="GO" id="GO:0016705">
    <property type="term" value="F:oxidoreductase activity, acting on paired donors, with incorporation or reduction of molecular oxygen"/>
    <property type="evidence" value="ECO:0007669"/>
    <property type="project" value="InterPro"/>
</dbReference>
<accession>A0A8J3CSZ7</accession>
<dbReference type="FunFam" id="3.20.20.30:FF:000002">
    <property type="entry name" value="LLM class flavin-dependent oxidoreductase"/>
    <property type="match status" value="1"/>
</dbReference>
<protein>
    <recommendedName>
        <fullName evidence="2">Luciferase-like monooxygenase</fullName>
    </recommendedName>
</protein>
<organism evidence="4 5">
    <name type="scientific">Algimonas arctica</name>
    <dbReference type="NCBI Taxonomy" id="1479486"/>
    <lineage>
        <taxon>Bacteria</taxon>
        <taxon>Pseudomonadati</taxon>
        <taxon>Pseudomonadota</taxon>
        <taxon>Alphaproteobacteria</taxon>
        <taxon>Maricaulales</taxon>
        <taxon>Robiginitomaculaceae</taxon>
        <taxon>Algimonas</taxon>
    </lineage>
</organism>
<dbReference type="Proteomes" id="UP000634004">
    <property type="component" value="Unassembled WGS sequence"/>
</dbReference>